<reference evidence="2 3" key="1">
    <citation type="submission" date="2022-06" db="EMBL/GenBank/DDBJ databases">
        <title>Sequencing the genomes of 1000 actinobacteria strains.</title>
        <authorList>
            <person name="Klenk H.-P."/>
        </authorList>
    </citation>
    <scope>NUCLEOTIDE SEQUENCE [LARGE SCALE GENOMIC DNA]</scope>
    <source>
        <strain evidence="2 3">DSM 41656</strain>
    </source>
</reference>
<evidence type="ECO:0008006" key="4">
    <source>
        <dbReference type="Google" id="ProtNLM"/>
    </source>
</evidence>
<feature type="region of interest" description="Disordered" evidence="1">
    <location>
        <begin position="289"/>
        <end position="375"/>
    </location>
</feature>
<evidence type="ECO:0000256" key="1">
    <source>
        <dbReference type="SAM" id="MobiDB-lite"/>
    </source>
</evidence>
<feature type="compositionally biased region" description="Gly residues" evidence="1">
    <location>
        <begin position="534"/>
        <end position="545"/>
    </location>
</feature>
<evidence type="ECO:0000313" key="3">
    <source>
        <dbReference type="Proteomes" id="UP001206483"/>
    </source>
</evidence>
<feature type="compositionally biased region" description="Basic and acidic residues" evidence="1">
    <location>
        <begin position="321"/>
        <end position="331"/>
    </location>
</feature>
<evidence type="ECO:0000313" key="2">
    <source>
        <dbReference type="EMBL" id="MCP2313936.1"/>
    </source>
</evidence>
<sequence>MTTFFTGLSTGPDGCLVCEGLDYVEFDARLARDGDCAPTTKAAYMALSSFAGIEERVTLTTESVAAWSTEARYTLLPYRKTVAACMGRSVKTLDRATADLVDRQILAVQPQTAPGNDALADANLYQLLDRERWAQQLLQRAAAPAPTAVLGPDGRPVPRVQRAPGIDYVKLDARIARTGERSPNYKSVYAAIATFVNIHNRAITDRPPTVKELMACTGLSRTAVTDVLAQMRADGLLVMQDNFLPAQDGGGRVASSYFLLDARLWRARAAARDDRELAAFTGGWRHQADMGGDTTRTGVASPGGHGWGHHADIIKSSSENSRSELLPDARRASTGGWPRAARGARSRPQPNPSGGTAATKTTKPRTKTIRTTASKPVAREEEVFAMVDALGVSEHPAIKVPPLRRAVRDLLWAGRSPEHALARINDGWWRAGAPERVKSREIRGPVGYIAAILSSQDCERPDCERGLILGSGEECRVCGLRAAERQARRAQEHLEQETTALDQPSGPRPQRRPAPQPAPGRALVTWRCEAPGPDGLGSGPCGRPGTGTAPEPAMCPDCLESLRQTRAG</sequence>
<accession>A0ABT1JA66</accession>
<feature type="region of interest" description="Disordered" evidence="1">
    <location>
        <begin position="489"/>
        <end position="555"/>
    </location>
</feature>
<gene>
    <name evidence="2" type="ORF">FHR36_007135</name>
</gene>
<protein>
    <recommendedName>
        <fullName evidence="4">Helix-turn-helix protein</fullName>
    </recommendedName>
</protein>
<comment type="caution">
    <text evidence="2">The sequence shown here is derived from an EMBL/GenBank/DDBJ whole genome shotgun (WGS) entry which is preliminary data.</text>
</comment>
<dbReference type="Proteomes" id="UP001206483">
    <property type="component" value="Unassembled WGS sequence"/>
</dbReference>
<dbReference type="RefSeq" id="WP_253804249.1">
    <property type="nucleotide sequence ID" value="NZ_BAAAUB010000029.1"/>
</dbReference>
<dbReference type="EMBL" id="JAMZDX010000008">
    <property type="protein sequence ID" value="MCP2313936.1"/>
    <property type="molecule type" value="Genomic_DNA"/>
</dbReference>
<name>A0ABT1JA66_9ACTN</name>
<proteinExistence type="predicted"/>
<keyword evidence="3" id="KW-1185">Reference proteome</keyword>
<organism evidence="2 3">
    <name type="scientific">Kitasatospora paracochleata</name>
    <dbReference type="NCBI Taxonomy" id="58354"/>
    <lineage>
        <taxon>Bacteria</taxon>
        <taxon>Bacillati</taxon>
        <taxon>Actinomycetota</taxon>
        <taxon>Actinomycetes</taxon>
        <taxon>Kitasatosporales</taxon>
        <taxon>Streptomycetaceae</taxon>
        <taxon>Kitasatospora</taxon>
    </lineage>
</organism>